<comment type="similarity">
    <text evidence="2">Belongs to the GILT family.</text>
</comment>
<keyword evidence="7" id="KW-1185">Reference proteome</keyword>
<dbReference type="GO" id="GO:0005576">
    <property type="term" value="C:extracellular region"/>
    <property type="evidence" value="ECO:0007669"/>
    <property type="project" value="UniProtKB-SubCell"/>
</dbReference>
<evidence type="ECO:0000256" key="3">
    <source>
        <dbReference type="ARBA" id="ARBA00022525"/>
    </source>
</evidence>
<dbReference type="Pfam" id="PF03227">
    <property type="entry name" value="GILT"/>
    <property type="match status" value="1"/>
</dbReference>
<dbReference type="Proteomes" id="UP000299102">
    <property type="component" value="Unassembled WGS sequence"/>
</dbReference>
<keyword evidence="4" id="KW-0732">Signal</keyword>
<evidence type="ECO:0000256" key="2">
    <source>
        <dbReference type="ARBA" id="ARBA00005679"/>
    </source>
</evidence>
<dbReference type="STRING" id="151549.A0A4C1VN43"/>
<evidence type="ECO:0000256" key="4">
    <source>
        <dbReference type="ARBA" id="ARBA00022729"/>
    </source>
</evidence>
<protein>
    <submittedName>
        <fullName evidence="6">Gamma-interferon-inducible lysosomal thiol reductase</fullName>
    </submittedName>
</protein>
<proteinExistence type="inferred from homology"/>
<name>A0A4C1VN43_EUMVA</name>
<keyword evidence="3" id="KW-0964">Secreted</keyword>
<evidence type="ECO:0000313" key="7">
    <source>
        <dbReference type="Proteomes" id="UP000299102"/>
    </source>
</evidence>
<dbReference type="AlphaFoldDB" id="A0A4C1VN43"/>
<sequence length="216" mass="23952">MQRWRPSSHYSSGKRRHATFILVVCRDDEKIQSEYVAVDKVNVTVFYETFCPGSRTFFKMQLGPAVQKLSRFINLSLVPYGNARVLQRHGVERIICDHGPVECLGNKIHACVLHLVQNTTSATLFNVCMMGVNGAPSNALFTCGDRHNLYTGAIWECASSSQGTTLLRKHGNTTGAAHPPYVPYTLLNGVSTNRRNLISALCATITQPPGFCLMYL</sequence>
<dbReference type="GO" id="GO:0016671">
    <property type="term" value="F:oxidoreductase activity, acting on a sulfur group of donors, disulfide as acceptor"/>
    <property type="evidence" value="ECO:0007669"/>
    <property type="project" value="InterPro"/>
</dbReference>
<accession>A0A4C1VN43</accession>
<comment type="caution">
    <text evidence="6">The sequence shown here is derived from an EMBL/GenBank/DDBJ whole genome shotgun (WGS) entry which is preliminary data.</text>
</comment>
<evidence type="ECO:0000256" key="1">
    <source>
        <dbReference type="ARBA" id="ARBA00004613"/>
    </source>
</evidence>
<comment type="subcellular location">
    <subcellularLocation>
        <location evidence="1">Secreted</location>
    </subcellularLocation>
</comment>
<gene>
    <name evidence="6" type="primary">ifi30</name>
    <name evidence="6" type="ORF">EVAR_88324_1</name>
</gene>
<organism evidence="6 7">
    <name type="scientific">Eumeta variegata</name>
    <name type="common">Bagworm moth</name>
    <name type="synonym">Eumeta japonica</name>
    <dbReference type="NCBI Taxonomy" id="151549"/>
    <lineage>
        <taxon>Eukaryota</taxon>
        <taxon>Metazoa</taxon>
        <taxon>Ecdysozoa</taxon>
        <taxon>Arthropoda</taxon>
        <taxon>Hexapoda</taxon>
        <taxon>Insecta</taxon>
        <taxon>Pterygota</taxon>
        <taxon>Neoptera</taxon>
        <taxon>Endopterygota</taxon>
        <taxon>Lepidoptera</taxon>
        <taxon>Glossata</taxon>
        <taxon>Ditrysia</taxon>
        <taxon>Tineoidea</taxon>
        <taxon>Psychidae</taxon>
        <taxon>Oiketicinae</taxon>
        <taxon>Eumeta</taxon>
    </lineage>
</organism>
<reference evidence="6 7" key="1">
    <citation type="journal article" date="2019" name="Commun. Biol.">
        <title>The bagworm genome reveals a unique fibroin gene that provides high tensile strength.</title>
        <authorList>
            <person name="Kono N."/>
            <person name="Nakamura H."/>
            <person name="Ohtoshi R."/>
            <person name="Tomita M."/>
            <person name="Numata K."/>
            <person name="Arakawa K."/>
        </authorList>
    </citation>
    <scope>NUCLEOTIDE SEQUENCE [LARGE SCALE GENOMIC DNA]</scope>
</reference>
<dbReference type="PANTHER" id="PTHR13234:SF8">
    <property type="entry name" value="GAMMA-INTERFERON-INDUCIBLE LYSOSOMAL THIOL REDUCTASE"/>
    <property type="match status" value="1"/>
</dbReference>
<evidence type="ECO:0000313" key="6">
    <source>
        <dbReference type="EMBL" id="GBP39822.1"/>
    </source>
</evidence>
<evidence type="ECO:0000256" key="5">
    <source>
        <dbReference type="ARBA" id="ARBA00023180"/>
    </source>
</evidence>
<dbReference type="OrthoDB" id="958254at2759"/>
<keyword evidence="5" id="KW-0325">Glycoprotein</keyword>
<dbReference type="EMBL" id="BGZK01000371">
    <property type="protein sequence ID" value="GBP39822.1"/>
    <property type="molecule type" value="Genomic_DNA"/>
</dbReference>
<dbReference type="PANTHER" id="PTHR13234">
    <property type="entry name" value="GAMMA-INTERFERON INDUCIBLE LYSOSOMAL THIOL REDUCTASE GILT"/>
    <property type="match status" value="1"/>
</dbReference>
<dbReference type="InterPro" id="IPR004911">
    <property type="entry name" value="Interferon-induced_GILT"/>
</dbReference>